<reference evidence="3" key="1">
    <citation type="journal article" date="2014" name="Science">
        <title>Ancient hybridizations among the ancestral genomes of bread wheat.</title>
        <authorList>
            <consortium name="International Wheat Genome Sequencing Consortium,"/>
            <person name="Marcussen T."/>
            <person name="Sandve S.R."/>
            <person name="Heier L."/>
            <person name="Spannagl M."/>
            <person name="Pfeifer M."/>
            <person name="Jakobsen K.S."/>
            <person name="Wulff B.B."/>
            <person name="Steuernagel B."/>
            <person name="Mayer K.F."/>
            <person name="Olsen O.A."/>
        </authorList>
    </citation>
    <scope>NUCLEOTIDE SEQUENCE [LARGE SCALE GENOMIC DNA]</scope>
    <source>
        <strain evidence="3">cv. AL8/78</strain>
    </source>
</reference>
<reference evidence="3" key="2">
    <citation type="journal article" date="2017" name="Nat. Plants">
        <title>The Aegilops tauschii genome reveals multiple impacts of transposons.</title>
        <authorList>
            <person name="Zhao G."/>
            <person name="Zou C."/>
            <person name="Li K."/>
            <person name="Wang K."/>
            <person name="Li T."/>
            <person name="Gao L."/>
            <person name="Zhang X."/>
            <person name="Wang H."/>
            <person name="Yang Z."/>
            <person name="Liu X."/>
            <person name="Jiang W."/>
            <person name="Mao L."/>
            <person name="Kong X."/>
            <person name="Jiao Y."/>
            <person name="Jia J."/>
        </authorList>
    </citation>
    <scope>NUCLEOTIDE SEQUENCE [LARGE SCALE GENOMIC DNA]</scope>
    <source>
        <strain evidence="3">cv. AL8/78</strain>
    </source>
</reference>
<evidence type="ECO:0000313" key="3">
    <source>
        <dbReference type="Proteomes" id="UP000015105"/>
    </source>
</evidence>
<evidence type="ECO:0000313" key="2">
    <source>
        <dbReference type="EnsemblPlants" id="AET3Gv21148900.1"/>
    </source>
</evidence>
<organism evidence="2 3">
    <name type="scientific">Aegilops tauschii subsp. strangulata</name>
    <name type="common">Goatgrass</name>
    <dbReference type="NCBI Taxonomy" id="200361"/>
    <lineage>
        <taxon>Eukaryota</taxon>
        <taxon>Viridiplantae</taxon>
        <taxon>Streptophyta</taxon>
        <taxon>Embryophyta</taxon>
        <taxon>Tracheophyta</taxon>
        <taxon>Spermatophyta</taxon>
        <taxon>Magnoliopsida</taxon>
        <taxon>Liliopsida</taxon>
        <taxon>Poales</taxon>
        <taxon>Poaceae</taxon>
        <taxon>BOP clade</taxon>
        <taxon>Pooideae</taxon>
        <taxon>Triticodae</taxon>
        <taxon>Triticeae</taxon>
        <taxon>Triticinae</taxon>
        <taxon>Aegilops</taxon>
    </lineage>
</organism>
<dbReference type="EnsemblPlants" id="AET3Gv21148900.1">
    <property type="protein sequence ID" value="AET3Gv21148900.1"/>
    <property type="gene ID" value="AET3Gv21148900"/>
</dbReference>
<dbReference type="InterPro" id="IPR018289">
    <property type="entry name" value="MULE_transposase_dom"/>
</dbReference>
<dbReference type="Pfam" id="PF10551">
    <property type="entry name" value="MULE"/>
    <property type="match status" value="1"/>
</dbReference>
<dbReference type="Gramene" id="AET3Gv21148900.1">
    <property type="protein sequence ID" value="AET3Gv21148900.1"/>
    <property type="gene ID" value="AET3Gv21148900"/>
</dbReference>
<keyword evidence="3" id="KW-1185">Reference proteome</keyword>
<reference evidence="2" key="3">
    <citation type="journal article" date="2017" name="Nature">
        <title>Genome sequence of the progenitor of the wheat D genome Aegilops tauschii.</title>
        <authorList>
            <person name="Luo M.C."/>
            <person name="Gu Y.Q."/>
            <person name="Puiu D."/>
            <person name="Wang H."/>
            <person name="Twardziok S.O."/>
            <person name="Deal K.R."/>
            <person name="Huo N."/>
            <person name="Zhu T."/>
            <person name="Wang L."/>
            <person name="Wang Y."/>
            <person name="McGuire P.E."/>
            <person name="Liu S."/>
            <person name="Long H."/>
            <person name="Ramasamy R.K."/>
            <person name="Rodriguez J.C."/>
            <person name="Van S.L."/>
            <person name="Yuan L."/>
            <person name="Wang Z."/>
            <person name="Xia Z."/>
            <person name="Xiao L."/>
            <person name="Anderson O.D."/>
            <person name="Ouyang S."/>
            <person name="Liang Y."/>
            <person name="Zimin A.V."/>
            <person name="Pertea G."/>
            <person name="Qi P."/>
            <person name="Bennetzen J.L."/>
            <person name="Dai X."/>
            <person name="Dawson M.W."/>
            <person name="Muller H.G."/>
            <person name="Kugler K."/>
            <person name="Rivarola-Duarte L."/>
            <person name="Spannagl M."/>
            <person name="Mayer K.F.X."/>
            <person name="Lu F.H."/>
            <person name="Bevan M.W."/>
            <person name="Leroy P."/>
            <person name="Li P."/>
            <person name="You F.M."/>
            <person name="Sun Q."/>
            <person name="Liu Z."/>
            <person name="Lyons E."/>
            <person name="Wicker T."/>
            <person name="Salzberg S.L."/>
            <person name="Devos K.M."/>
            <person name="Dvorak J."/>
        </authorList>
    </citation>
    <scope>NUCLEOTIDE SEQUENCE [LARGE SCALE GENOMIC DNA]</scope>
    <source>
        <strain evidence="2">cv. AL8/78</strain>
    </source>
</reference>
<protein>
    <recommendedName>
        <fullName evidence="1">MULE transposase domain-containing protein</fullName>
    </recommendedName>
</protein>
<feature type="domain" description="MULE transposase" evidence="1">
    <location>
        <begin position="2"/>
        <end position="55"/>
    </location>
</feature>
<accession>A0A453GQ01</accession>
<proteinExistence type="predicted"/>
<reference evidence="2" key="4">
    <citation type="submission" date="2019-03" db="UniProtKB">
        <authorList>
            <consortium name="EnsemblPlants"/>
        </authorList>
    </citation>
    <scope>IDENTIFICATION</scope>
</reference>
<dbReference type="Proteomes" id="UP000015105">
    <property type="component" value="Chromosome 3D"/>
</dbReference>
<dbReference type="AlphaFoldDB" id="A0A453GQ01"/>
<evidence type="ECO:0000259" key="1">
    <source>
        <dbReference type="Pfam" id="PF10551"/>
    </source>
</evidence>
<reference evidence="2" key="5">
    <citation type="journal article" date="2021" name="G3 (Bethesda)">
        <title>Aegilops tauschii genome assembly Aet v5.0 features greater sequence contiguity and improved annotation.</title>
        <authorList>
            <person name="Wang L."/>
            <person name="Zhu T."/>
            <person name="Rodriguez J.C."/>
            <person name="Deal K.R."/>
            <person name="Dubcovsky J."/>
            <person name="McGuire P.E."/>
            <person name="Lux T."/>
            <person name="Spannagl M."/>
            <person name="Mayer K.F.X."/>
            <person name="Baldrich P."/>
            <person name="Meyers B.C."/>
            <person name="Huo N."/>
            <person name="Gu Y.Q."/>
            <person name="Zhou H."/>
            <person name="Devos K.M."/>
            <person name="Bennetzen J.L."/>
            <person name="Unver T."/>
            <person name="Budak H."/>
            <person name="Gulick P.J."/>
            <person name="Galiba G."/>
            <person name="Kalapos B."/>
            <person name="Nelson D.R."/>
            <person name="Li P."/>
            <person name="You F.M."/>
            <person name="Luo M.C."/>
            <person name="Dvorak J."/>
        </authorList>
    </citation>
    <scope>NUCLEOTIDE SEQUENCE [LARGE SCALE GENOMIC DNA]</scope>
    <source>
        <strain evidence="2">cv. AL8/78</strain>
    </source>
</reference>
<dbReference type="STRING" id="200361.A0A453GQ01"/>
<sequence length="58" mass="6648">MFPLAFGFIEVEDEDNWKWFMTQLHRALGPISKLAIYTDACKGLENVVKKVFPQAGVF</sequence>
<name>A0A453GQ01_AEGTS</name>